<reference evidence="2" key="2">
    <citation type="submission" date="2020-06" db="EMBL/GenBank/DDBJ databases">
        <title>Helianthus annuus Genome sequencing and assembly Release 2.</title>
        <authorList>
            <person name="Gouzy J."/>
            <person name="Langlade N."/>
            <person name="Munos S."/>
        </authorList>
    </citation>
    <scope>NUCLEOTIDE SEQUENCE</scope>
    <source>
        <tissue evidence="2">Leaves</tissue>
    </source>
</reference>
<dbReference type="Gramene" id="mRNA:HanXRQr2_Chr14g0647271">
    <property type="protein sequence ID" value="CDS:HanXRQr2_Chr14g0647271.1"/>
    <property type="gene ID" value="HanXRQr2_Chr14g0647271"/>
</dbReference>
<keyword evidence="1" id="KW-1133">Transmembrane helix</keyword>
<dbReference type="EMBL" id="MNCJ02000329">
    <property type="protein sequence ID" value="KAF5769355.1"/>
    <property type="molecule type" value="Genomic_DNA"/>
</dbReference>
<evidence type="ECO:0000313" key="2">
    <source>
        <dbReference type="EMBL" id="KAF5769355.1"/>
    </source>
</evidence>
<name>A0A9K3E9R9_HELAN</name>
<keyword evidence="1" id="KW-0812">Transmembrane</keyword>
<organism evidence="2 3">
    <name type="scientific">Helianthus annuus</name>
    <name type="common">Common sunflower</name>
    <dbReference type="NCBI Taxonomy" id="4232"/>
    <lineage>
        <taxon>Eukaryota</taxon>
        <taxon>Viridiplantae</taxon>
        <taxon>Streptophyta</taxon>
        <taxon>Embryophyta</taxon>
        <taxon>Tracheophyta</taxon>
        <taxon>Spermatophyta</taxon>
        <taxon>Magnoliopsida</taxon>
        <taxon>eudicotyledons</taxon>
        <taxon>Gunneridae</taxon>
        <taxon>Pentapetalae</taxon>
        <taxon>asterids</taxon>
        <taxon>campanulids</taxon>
        <taxon>Asterales</taxon>
        <taxon>Asteraceae</taxon>
        <taxon>Asteroideae</taxon>
        <taxon>Heliantheae alliance</taxon>
        <taxon>Heliantheae</taxon>
        <taxon>Helianthus</taxon>
    </lineage>
</organism>
<keyword evidence="1" id="KW-0472">Membrane</keyword>
<protein>
    <submittedName>
        <fullName evidence="2">Uncharacterized protein</fullName>
    </submittedName>
</protein>
<proteinExistence type="predicted"/>
<gene>
    <name evidence="2" type="ORF">HanXRQr2_Chr14g0647271</name>
</gene>
<evidence type="ECO:0000313" key="3">
    <source>
        <dbReference type="Proteomes" id="UP000215914"/>
    </source>
</evidence>
<comment type="caution">
    <text evidence="2">The sequence shown here is derived from an EMBL/GenBank/DDBJ whole genome shotgun (WGS) entry which is preliminary data.</text>
</comment>
<accession>A0A9K3E9R9</accession>
<dbReference type="AlphaFoldDB" id="A0A9K3E9R9"/>
<sequence>MNDTHSFSIPLLSCFLNVLSILFSSLHDDDDHHRHHPILLEDTLIGEKNTVSSNIMAQKQFRQLHQIKGP</sequence>
<keyword evidence="3" id="KW-1185">Reference proteome</keyword>
<dbReference type="Proteomes" id="UP000215914">
    <property type="component" value="Unassembled WGS sequence"/>
</dbReference>
<evidence type="ECO:0000256" key="1">
    <source>
        <dbReference type="SAM" id="Phobius"/>
    </source>
</evidence>
<reference evidence="2" key="1">
    <citation type="journal article" date="2017" name="Nature">
        <title>The sunflower genome provides insights into oil metabolism, flowering and Asterid evolution.</title>
        <authorList>
            <person name="Badouin H."/>
            <person name="Gouzy J."/>
            <person name="Grassa C.J."/>
            <person name="Murat F."/>
            <person name="Staton S.E."/>
            <person name="Cottret L."/>
            <person name="Lelandais-Briere C."/>
            <person name="Owens G.L."/>
            <person name="Carrere S."/>
            <person name="Mayjonade B."/>
            <person name="Legrand L."/>
            <person name="Gill N."/>
            <person name="Kane N.C."/>
            <person name="Bowers J.E."/>
            <person name="Hubner S."/>
            <person name="Bellec A."/>
            <person name="Berard A."/>
            <person name="Berges H."/>
            <person name="Blanchet N."/>
            <person name="Boniface M.C."/>
            <person name="Brunel D."/>
            <person name="Catrice O."/>
            <person name="Chaidir N."/>
            <person name="Claudel C."/>
            <person name="Donnadieu C."/>
            <person name="Faraut T."/>
            <person name="Fievet G."/>
            <person name="Helmstetter N."/>
            <person name="King M."/>
            <person name="Knapp S.J."/>
            <person name="Lai Z."/>
            <person name="Le Paslier M.C."/>
            <person name="Lippi Y."/>
            <person name="Lorenzon L."/>
            <person name="Mandel J.R."/>
            <person name="Marage G."/>
            <person name="Marchand G."/>
            <person name="Marquand E."/>
            <person name="Bret-Mestries E."/>
            <person name="Morien E."/>
            <person name="Nambeesan S."/>
            <person name="Nguyen T."/>
            <person name="Pegot-Espagnet P."/>
            <person name="Pouilly N."/>
            <person name="Raftis F."/>
            <person name="Sallet E."/>
            <person name="Schiex T."/>
            <person name="Thomas J."/>
            <person name="Vandecasteele C."/>
            <person name="Vares D."/>
            <person name="Vear F."/>
            <person name="Vautrin S."/>
            <person name="Crespi M."/>
            <person name="Mangin B."/>
            <person name="Burke J.M."/>
            <person name="Salse J."/>
            <person name="Munos S."/>
            <person name="Vincourt P."/>
            <person name="Rieseberg L.H."/>
            <person name="Langlade N.B."/>
        </authorList>
    </citation>
    <scope>NUCLEOTIDE SEQUENCE</scope>
    <source>
        <tissue evidence="2">Leaves</tissue>
    </source>
</reference>
<feature type="transmembrane region" description="Helical" evidence="1">
    <location>
        <begin position="6"/>
        <end position="26"/>
    </location>
</feature>